<keyword evidence="11" id="KW-1185">Reference proteome</keyword>
<feature type="region of interest" description="Disordered" evidence="6">
    <location>
        <begin position="1"/>
        <end position="36"/>
    </location>
</feature>
<dbReference type="InterPro" id="IPR036388">
    <property type="entry name" value="WH-like_DNA-bd_sf"/>
</dbReference>
<evidence type="ECO:0000313" key="10">
    <source>
        <dbReference type="EMBL" id="EGI75690.1"/>
    </source>
</evidence>
<dbReference type="InterPro" id="IPR053926">
    <property type="entry name" value="RecX_HTH_1st"/>
</dbReference>
<comment type="similarity">
    <text evidence="2 5">Belongs to the RecX family.</text>
</comment>
<dbReference type="eggNOG" id="COG2137">
    <property type="taxonomic scope" value="Bacteria"/>
</dbReference>
<comment type="function">
    <text evidence="5">Modulates RecA activity.</text>
</comment>
<dbReference type="RefSeq" id="WP_006299004.1">
    <property type="nucleotide sequence ID" value="NZ_AEGR01000093.1"/>
</dbReference>
<organism evidence="10 11">
    <name type="scientific">Hylemonella gracilis ATCC 19624</name>
    <dbReference type="NCBI Taxonomy" id="887062"/>
    <lineage>
        <taxon>Bacteria</taxon>
        <taxon>Pseudomonadati</taxon>
        <taxon>Pseudomonadota</taxon>
        <taxon>Betaproteobacteria</taxon>
        <taxon>Burkholderiales</taxon>
        <taxon>Comamonadaceae</taxon>
        <taxon>Hylemonella</taxon>
    </lineage>
</organism>
<dbReference type="Pfam" id="PF02631">
    <property type="entry name" value="RecX_HTH2"/>
    <property type="match status" value="1"/>
</dbReference>
<dbReference type="InterPro" id="IPR003783">
    <property type="entry name" value="Regulatory_RecX"/>
</dbReference>
<accession>F3KWQ3</accession>
<dbReference type="AlphaFoldDB" id="F3KWQ3"/>
<dbReference type="EMBL" id="AEGR01000093">
    <property type="protein sequence ID" value="EGI75690.1"/>
    <property type="molecule type" value="Genomic_DNA"/>
</dbReference>
<dbReference type="Proteomes" id="UP000016368">
    <property type="component" value="Unassembled WGS sequence"/>
</dbReference>
<dbReference type="Gene3D" id="1.10.10.10">
    <property type="entry name" value="Winged helix-like DNA-binding domain superfamily/Winged helix DNA-binding domain"/>
    <property type="match status" value="3"/>
</dbReference>
<name>F3KWQ3_9BURK</name>
<feature type="domain" description="RecX first three-helical" evidence="9">
    <location>
        <begin position="27"/>
        <end position="64"/>
    </location>
</feature>
<evidence type="ECO:0000256" key="1">
    <source>
        <dbReference type="ARBA" id="ARBA00004496"/>
    </source>
</evidence>
<evidence type="ECO:0000259" key="8">
    <source>
        <dbReference type="Pfam" id="PF21981"/>
    </source>
</evidence>
<sequence length="184" mass="20877">MSASDRPGLSNSPEPSRKPAFQPSLKGRALRLLSQREHTRRELERKLARFEEEPGTLAQALDELQARGFLDERRAAESLAHRRASAYGAARLRQEMQDKGLDRALITQTLAGLQDSEEARARQVWQRRFDAIPVDAKDRARQGRFLLSRGFSGDVVRRVLSIQVLEPEDRELGSECLDDRNSKS</sequence>
<dbReference type="Pfam" id="PF21981">
    <property type="entry name" value="RecX_HTH3"/>
    <property type="match status" value="1"/>
</dbReference>
<dbReference type="Pfam" id="PF21982">
    <property type="entry name" value="RecX_HTH1"/>
    <property type="match status" value="1"/>
</dbReference>
<dbReference type="HAMAP" id="MF_01114">
    <property type="entry name" value="RecX"/>
    <property type="match status" value="1"/>
</dbReference>
<gene>
    <name evidence="5" type="primary">recX</name>
    <name evidence="10" type="ORF">HGR_14459</name>
</gene>
<evidence type="ECO:0000256" key="5">
    <source>
        <dbReference type="HAMAP-Rule" id="MF_01114"/>
    </source>
</evidence>
<evidence type="ECO:0000256" key="3">
    <source>
        <dbReference type="ARBA" id="ARBA00018111"/>
    </source>
</evidence>
<dbReference type="GO" id="GO:0005737">
    <property type="term" value="C:cytoplasm"/>
    <property type="evidence" value="ECO:0007669"/>
    <property type="project" value="UniProtKB-SubCell"/>
</dbReference>
<dbReference type="PANTHER" id="PTHR33602:SF1">
    <property type="entry name" value="REGULATORY PROTEIN RECX FAMILY PROTEIN"/>
    <property type="match status" value="1"/>
</dbReference>
<evidence type="ECO:0000313" key="11">
    <source>
        <dbReference type="Proteomes" id="UP000016368"/>
    </source>
</evidence>
<dbReference type="InterPro" id="IPR053924">
    <property type="entry name" value="RecX_HTH_2nd"/>
</dbReference>
<dbReference type="STRING" id="887062.HGR_14459"/>
<comment type="subcellular location">
    <subcellularLocation>
        <location evidence="1 5">Cytoplasm</location>
    </subcellularLocation>
</comment>
<keyword evidence="4 5" id="KW-0963">Cytoplasm</keyword>
<evidence type="ECO:0000256" key="4">
    <source>
        <dbReference type="ARBA" id="ARBA00022490"/>
    </source>
</evidence>
<dbReference type="NCBIfam" id="NF001055">
    <property type="entry name" value="PRK00117.2-5"/>
    <property type="match status" value="1"/>
</dbReference>
<dbReference type="OrthoDB" id="5295441at2"/>
<dbReference type="InterPro" id="IPR053925">
    <property type="entry name" value="RecX_HTH_3rd"/>
</dbReference>
<dbReference type="GO" id="GO:0006282">
    <property type="term" value="P:regulation of DNA repair"/>
    <property type="evidence" value="ECO:0007669"/>
    <property type="project" value="UniProtKB-UniRule"/>
</dbReference>
<reference evidence="10 11" key="1">
    <citation type="journal article" date="2011" name="EMBO J.">
        <title>Structural diversity of bacterial flagellar motors.</title>
        <authorList>
            <person name="Chen S."/>
            <person name="Beeby M."/>
            <person name="Murphy G.E."/>
            <person name="Leadbetter J.R."/>
            <person name="Hendrixson D.R."/>
            <person name="Briegel A."/>
            <person name="Li Z."/>
            <person name="Shi J."/>
            <person name="Tocheva E.I."/>
            <person name="Muller A."/>
            <person name="Dobro M.J."/>
            <person name="Jensen G.J."/>
        </authorList>
    </citation>
    <scope>NUCLEOTIDE SEQUENCE [LARGE SCALE GENOMIC DNA]</scope>
    <source>
        <strain evidence="10 11">ATCC 19624</strain>
    </source>
</reference>
<feature type="domain" description="RecX second three-helical" evidence="7">
    <location>
        <begin position="71"/>
        <end position="110"/>
    </location>
</feature>
<proteinExistence type="inferred from homology"/>
<evidence type="ECO:0000259" key="9">
    <source>
        <dbReference type="Pfam" id="PF21982"/>
    </source>
</evidence>
<evidence type="ECO:0000259" key="7">
    <source>
        <dbReference type="Pfam" id="PF02631"/>
    </source>
</evidence>
<evidence type="ECO:0000256" key="6">
    <source>
        <dbReference type="SAM" id="MobiDB-lite"/>
    </source>
</evidence>
<evidence type="ECO:0000256" key="2">
    <source>
        <dbReference type="ARBA" id="ARBA00009695"/>
    </source>
</evidence>
<comment type="caution">
    <text evidence="10">The sequence shown here is derived from an EMBL/GenBank/DDBJ whole genome shotgun (WGS) entry which is preliminary data.</text>
</comment>
<protein>
    <recommendedName>
        <fullName evidence="3 5">Regulatory protein RecX</fullName>
    </recommendedName>
</protein>
<feature type="compositionally biased region" description="Polar residues" evidence="6">
    <location>
        <begin position="1"/>
        <end position="14"/>
    </location>
</feature>
<dbReference type="PANTHER" id="PTHR33602">
    <property type="entry name" value="REGULATORY PROTEIN RECX FAMILY PROTEIN"/>
    <property type="match status" value="1"/>
</dbReference>
<feature type="domain" description="RecX third three-helical" evidence="8">
    <location>
        <begin position="117"/>
        <end position="160"/>
    </location>
</feature>